<evidence type="ECO:0000313" key="2">
    <source>
        <dbReference type="EMBL" id="NYZ62686.1"/>
    </source>
</evidence>
<feature type="region of interest" description="Disordered" evidence="1">
    <location>
        <begin position="1"/>
        <end position="24"/>
    </location>
</feature>
<dbReference type="RefSeq" id="WP_180544921.1">
    <property type="nucleotide sequence ID" value="NZ_JACCJZ010000015.1"/>
</dbReference>
<organism evidence="2 3">
    <name type="scientific">Luteimonas deserti</name>
    <dbReference type="NCBI Taxonomy" id="2752306"/>
    <lineage>
        <taxon>Bacteria</taxon>
        <taxon>Pseudomonadati</taxon>
        <taxon>Pseudomonadota</taxon>
        <taxon>Gammaproteobacteria</taxon>
        <taxon>Lysobacterales</taxon>
        <taxon>Lysobacteraceae</taxon>
        <taxon>Luteimonas</taxon>
    </lineage>
</organism>
<comment type="caution">
    <text evidence="2">The sequence shown here is derived from an EMBL/GenBank/DDBJ whole genome shotgun (WGS) entry which is preliminary data.</text>
</comment>
<dbReference type="AlphaFoldDB" id="A0A7Z0QRL1"/>
<proteinExistence type="predicted"/>
<protein>
    <submittedName>
        <fullName evidence="2">Uncharacterized protein</fullName>
    </submittedName>
</protein>
<dbReference type="Proteomes" id="UP000589896">
    <property type="component" value="Unassembled WGS sequence"/>
</dbReference>
<accession>A0A7Z0QRL1</accession>
<evidence type="ECO:0000313" key="3">
    <source>
        <dbReference type="Proteomes" id="UP000589896"/>
    </source>
</evidence>
<gene>
    <name evidence="2" type="ORF">H0E82_07880</name>
</gene>
<dbReference type="EMBL" id="JACCJZ010000015">
    <property type="protein sequence ID" value="NYZ62686.1"/>
    <property type="molecule type" value="Genomic_DNA"/>
</dbReference>
<reference evidence="2 3" key="1">
    <citation type="submission" date="2020-07" db="EMBL/GenBank/DDBJ databases">
        <title>isolation of Luteimonas sp. SJ-16.</title>
        <authorList>
            <person name="Huang X.-X."/>
            <person name="Xu L."/>
            <person name="Sun J.-Q."/>
        </authorList>
    </citation>
    <scope>NUCLEOTIDE SEQUENCE [LARGE SCALE GENOMIC DNA]</scope>
    <source>
        <strain evidence="2 3">SJ-16</strain>
    </source>
</reference>
<evidence type="ECO:0000256" key="1">
    <source>
        <dbReference type="SAM" id="MobiDB-lite"/>
    </source>
</evidence>
<sequence length="225" mass="24099">MQPRQSSTGAAGPTRRGRITRSVGDERGARVMAAVLTALVLAAPVIRLFDPTRPAPAAASTLQVVMLALPAPPSPPPPVVMTPSVPVPTLRARPRSRAPDRIVAPTGSAADAPAEAPEFPARPLDYGSLLGADTSLTFAERRPGQRDTVRTPFDSPPGRFRMRRQVTPEDVLRGFARLVGLWPPGYTASPCPALRRLVETTPDAPSPRELALLQDAVLARERFCR</sequence>
<name>A0A7Z0QRL1_9GAMM</name>
<feature type="region of interest" description="Disordered" evidence="1">
    <location>
        <begin position="141"/>
        <end position="161"/>
    </location>
</feature>
<keyword evidence="3" id="KW-1185">Reference proteome</keyword>